<dbReference type="Proteomes" id="UP000189703">
    <property type="component" value="Unplaced"/>
</dbReference>
<dbReference type="PANTHER" id="PTHR24559">
    <property type="entry name" value="TRANSPOSON TY3-I GAG-POL POLYPROTEIN"/>
    <property type="match status" value="1"/>
</dbReference>
<dbReference type="InParanoid" id="A0A1U8AC57"/>
<dbReference type="STRING" id="4432.A0A1U8AC57"/>
<dbReference type="GeneID" id="104599056"/>
<sequence>MAKFFVVKIGSRYNAIIGRLTLHALKAVISSYHLTMKFPAEHGVRVVRENQQVASPRQCYVVTLKGKNKEPFNQGQSAEDLISVPLDEAKPEKTTQVKLSVNLSCRSIQQKKRNFALERWKAIKEEVDKLLDDGFIGQVYYPEWLFNMVMVKKANGKWCIYIDFTYLNKAYPKDNFPLPMIDHPIVATTGYELLSFVDSFSGYNQIKMHPNDEEKKSFITEHDTYY</sequence>
<dbReference type="InterPro" id="IPR053134">
    <property type="entry name" value="RNA-dir_DNA_polymerase"/>
</dbReference>
<keyword evidence="1" id="KW-1185">Reference proteome</keyword>
<gene>
    <name evidence="2" type="primary">LOC104599056</name>
</gene>
<dbReference type="eggNOG" id="KOG0017">
    <property type="taxonomic scope" value="Eukaryota"/>
</dbReference>
<dbReference type="OrthoDB" id="1928766at2759"/>
<reference evidence="2" key="1">
    <citation type="submission" date="2025-08" db="UniProtKB">
        <authorList>
            <consortium name="RefSeq"/>
        </authorList>
    </citation>
    <scope>IDENTIFICATION</scope>
</reference>
<dbReference type="RefSeq" id="XP_010259727.1">
    <property type="nucleotide sequence ID" value="XM_010261425.1"/>
</dbReference>
<accession>A0A1U8AC57</accession>
<dbReference type="PANTHER" id="PTHR24559:SF430">
    <property type="entry name" value="RNA-DIRECTED DNA POLYMERASE"/>
    <property type="match status" value="1"/>
</dbReference>
<proteinExistence type="predicted"/>
<dbReference type="InterPro" id="IPR043502">
    <property type="entry name" value="DNA/RNA_pol_sf"/>
</dbReference>
<protein>
    <submittedName>
        <fullName evidence="2">Uncharacterized protein LOC104599056</fullName>
    </submittedName>
</protein>
<evidence type="ECO:0000313" key="1">
    <source>
        <dbReference type="Proteomes" id="UP000189703"/>
    </source>
</evidence>
<dbReference type="SUPFAM" id="SSF56672">
    <property type="entry name" value="DNA/RNA polymerases"/>
    <property type="match status" value="1"/>
</dbReference>
<dbReference type="OMA" id="HYLNWIA"/>
<dbReference type="KEGG" id="nnu:104599056"/>
<name>A0A1U8AC57_NELNU</name>
<evidence type="ECO:0000313" key="2">
    <source>
        <dbReference type="RefSeq" id="XP_010259727.1"/>
    </source>
</evidence>
<dbReference type="AlphaFoldDB" id="A0A1U8AC57"/>
<organism evidence="1 2">
    <name type="scientific">Nelumbo nucifera</name>
    <name type="common">Sacred lotus</name>
    <dbReference type="NCBI Taxonomy" id="4432"/>
    <lineage>
        <taxon>Eukaryota</taxon>
        <taxon>Viridiplantae</taxon>
        <taxon>Streptophyta</taxon>
        <taxon>Embryophyta</taxon>
        <taxon>Tracheophyta</taxon>
        <taxon>Spermatophyta</taxon>
        <taxon>Magnoliopsida</taxon>
        <taxon>Proteales</taxon>
        <taxon>Nelumbonaceae</taxon>
        <taxon>Nelumbo</taxon>
    </lineage>
</organism>
<dbReference type="Gene3D" id="3.10.10.10">
    <property type="entry name" value="HIV Type 1 Reverse Transcriptase, subunit A, domain 1"/>
    <property type="match status" value="1"/>
</dbReference>